<keyword evidence="3" id="KW-0804">Transcription</keyword>
<evidence type="ECO:0000256" key="3">
    <source>
        <dbReference type="ARBA" id="ARBA00023163"/>
    </source>
</evidence>
<dbReference type="PROSITE" id="PS01124">
    <property type="entry name" value="HTH_ARAC_FAMILY_2"/>
    <property type="match status" value="1"/>
</dbReference>
<evidence type="ECO:0000313" key="7">
    <source>
        <dbReference type="Proteomes" id="UP000264492"/>
    </source>
</evidence>
<dbReference type="OrthoDB" id="9814125at2"/>
<organism evidence="6 7">
    <name type="scientific">Lysobacter silvisoli</name>
    <dbReference type="NCBI Taxonomy" id="2293254"/>
    <lineage>
        <taxon>Bacteria</taxon>
        <taxon>Pseudomonadati</taxon>
        <taxon>Pseudomonadota</taxon>
        <taxon>Gammaproteobacteria</taxon>
        <taxon>Lysobacterales</taxon>
        <taxon>Lysobacteraceae</taxon>
        <taxon>Lysobacter</taxon>
    </lineage>
</organism>
<evidence type="ECO:0000259" key="5">
    <source>
        <dbReference type="PROSITE" id="PS01124"/>
    </source>
</evidence>
<evidence type="ECO:0000256" key="4">
    <source>
        <dbReference type="SAM" id="MobiDB-lite"/>
    </source>
</evidence>
<dbReference type="PROSITE" id="PS00041">
    <property type="entry name" value="HTH_ARAC_FAMILY_1"/>
    <property type="match status" value="1"/>
</dbReference>
<protein>
    <submittedName>
        <fullName evidence="6">AraC family transcriptional regulator</fullName>
    </submittedName>
</protein>
<dbReference type="Gene3D" id="1.10.10.60">
    <property type="entry name" value="Homeodomain-like"/>
    <property type="match status" value="2"/>
</dbReference>
<dbReference type="Proteomes" id="UP000264492">
    <property type="component" value="Unassembled WGS sequence"/>
</dbReference>
<feature type="domain" description="HTH araC/xylS-type" evidence="5">
    <location>
        <begin position="194"/>
        <end position="292"/>
    </location>
</feature>
<dbReference type="InterPro" id="IPR050204">
    <property type="entry name" value="AraC_XylS_family_regulators"/>
</dbReference>
<evidence type="ECO:0000256" key="2">
    <source>
        <dbReference type="ARBA" id="ARBA00023125"/>
    </source>
</evidence>
<dbReference type="AlphaFoldDB" id="A0A371K256"/>
<keyword evidence="2" id="KW-0238">DNA-binding</keyword>
<dbReference type="InterPro" id="IPR018062">
    <property type="entry name" value="HTH_AraC-typ_CS"/>
</dbReference>
<evidence type="ECO:0000313" key="6">
    <source>
        <dbReference type="EMBL" id="RDZ27995.1"/>
    </source>
</evidence>
<name>A0A371K256_9GAMM</name>
<sequence>MHSDYHGYGQQEGWESVEGGQLMDSERAPSNDGFQLYLVRDFGSVRVAAGSPSYWLQLRGRSTVESREGRFALVPNQWIAFDRDSAPRIDSERHGLAIGFSCRATLMRDIERHARLDLMPGEGRMEPGQRRALLRLWRQCAGARSAGGAPNQRLAAFRMLLACVHESQRELDGLLARCPGRRRARQRQVLGRLQRARLYLRGNSHRVVLMDELAQLTSFSTWWLSKTFRNVYGTTVQAASVNQRIAQACELLRDSPLSISEVSHACGFDSPCSFARTFRLRMGCTASAYRADPERAIRERAEQVSGHESASPTPALRTPLRLVAP</sequence>
<evidence type="ECO:0000256" key="1">
    <source>
        <dbReference type="ARBA" id="ARBA00023015"/>
    </source>
</evidence>
<dbReference type="SMART" id="SM00342">
    <property type="entry name" value="HTH_ARAC"/>
    <property type="match status" value="1"/>
</dbReference>
<gene>
    <name evidence="6" type="ORF">DX914_02255</name>
</gene>
<dbReference type="SUPFAM" id="SSF46689">
    <property type="entry name" value="Homeodomain-like"/>
    <property type="match status" value="1"/>
</dbReference>
<proteinExistence type="predicted"/>
<dbReference type="InterPro" id="IPR018060">
    <property type="entry name" value="HTH_AraC"/>
</dbReference>
<dbReference type="PANTHER" id="PTHR46796">
    <property type="entry name" value="HTH-TYPE TRANSCRIPTIONAL ACTIVATOR RHAS-RELATED"/>
    <property type="match status" value="1"/>
</dbReference>
<comment type="caution">
    <text evidence="6">The sequence shown here is derived from an EMBL/GenBank/DDBJ whole genome shotgun (WGS) entry which is preliminary data.</text>
</comment>
<dbReference type="GO" id="GO:0043565">
    <property type="term" value="F:sequence-specific DNA binding"/>
    <property type="evidence" value="ECO:0007669"/>
    <property type="project" value="InterPro"/>
</dbReference>
<keyword evidence="1" id="KW-0805">Transcription regulation</keyword>
<dbReference type="GO" id="GO:0003700">
    <property type="term" value="F:DNA-binding transcription factor activity"/>
    <property type="evidence" value="ECO:0007669"/>
    <property type="project" value="InterPro"/>
</dbReference>
<dbReference type="Pfam" id="PF12833">
    <property type="entry name" value="HTH_18"/>
    <property type="match status" value="1"/>
</dbReference>
<feature type="region of interest" description="Disordered" evidence="4">
    <location>
        <begin position="299"/>
        <end position="325"/>
    </location>
</feature>
<dbReference type="EMBL" id="QTSU01000001">
    <property type="protein sequence ID" value="RDZ27995.1"/>
    <property type="molecule type" value="Genomic_DNA"/>
</dbReference>
<dbReference type="RefSeq" id="WP_115857437.1">
    <property type="nucleotide sequence ID" value="NZ_QTSU01000001.1"/>
</dbReference>
<keyword evidence="7" id="KW-1185">Reference proteome</keyword>
<reference evidence="6 7" key="1">
    <citation type="submission" date="2018-08" db="EMBL/GenBank/DDBJ databases">
        <title>Lysobacter sp. zong2l5, whole genome shotgun sequence.</title>
        <authorList>
            <person name="Zhang X."/>
            <person name="Feng G."/>
            <person name="Zhu H."/>
        </authorList>
    </citation>
    <scope>NUCLEOTIDE SEQUENCE [LARGE SCALE GENOMIC DNA]</scope>
    <source>
        <strain evidence="7">zong2l5</strain>
    </source>
</reference>
<dbReference type="PANTHER" id="PTHR46796:SF7">
    <property type="entry name" value="ARAC FAMILY TRANSCRIPTIONAL REGULATOR"/>
    <property type="match status" value="1"/>
</dbReference>
<dbReference type="InterPro" id="IPR009057">
    <property type="entry name" value="Homeodomain-like_sf"/>
</dbReference>
<accession>A0A371K256</accession>